<dbReference type="InterPro" id="IPR001173">
    <property type="entry name" value="Glyco_trans_2-like"/>
</dbReference>
<dbReference type="AlphaFoldDB" id="A0A3D9HFZ3"/>
<feature type="domain" description="Glycosyltransferase 2-like" evidence="2">
    <location>
        <begin position="153"/>
        <end position="274"/>
    </location>
</feature>
<dbReference type="Pfam" id="PF00535">
    <property type="entry name" value="Glycos_transf_2"/>
    <property type="match status" value="1"/>
</dbReference>
<dbReference type="PANTHER" id="PTHR43685">
    <property type="entry name" value="GLYCOSYLTRANSFERASE"/>
    <property type="match status" value="1"/>
</dbReference>
<evidence type="ECO:0000313" key="3">
    <source>
        <dbReference type="EMBL" id="RED48355.1"/>
    </source>
</evidence>
<keyword evidence="4" id="KW-1185">Reference proteome</keyword>
<reference evidence="3 4" key="1">
    <citation type="submission" date="2018-07" db="EMBL/GenBank/DDBJ databases">
        <title>Genomic Encyclopedia of Type Strains, Phase III (KMG-III): the genomes of soil and plant-associated and newly described type strains.</title>
        <authorList>
            <person name="Whitman W."/>
        </authorList>
    </citation>
    <scope>NUCLEOTIDE SEQUENCE [LARGE SCALE GENOMIC DNA]</scope>
    <source>
        <strain evidence="3 4">CECT 8487</strain>
    </source>
</reference>
<comment type="caution">
    <text evidence="3">The sequence shown here is derived from an EMBL/GenBank/DDBJ whole genome shotgun (WGS) entry which is preliminary data.</text>
</comment>
<dbReference type="CDD" id="cd00761">
    <property type="entry name" value="Glyco_tranf_GTA_type"/>
    <property type="match status" value="1"/>
</dbReference>
<name>A0A3D9HFZ3_9FLAO</name>
<dbReference type="Gene3D" id="3.90.550.10">
    <property type="entry name" value="Spore Coat Polysaccharide Biosynthesis Protein SpsA, Chain A"/>
    <property type="match status" value="1"/>
</dbReference>
<dbReference type="EMBL" id="QRDX01000004">
    <property type="protein sequence ID" value="RED48355.1"/>
    <property type="molecule type" value="Genomic_DNA"/>
</dbReference>
<dbReference type="SUPFAM" id="SSF53448">
    <property type="entry name" value="Nucleotide-diphospho-sugar transferases"/>
    <property type="match status" value="1"/>
</dbReference>
<dbReference type="RefSeq" id="WP_116524003.1">
    <property type="nucleotide sequence ID" value="NZ_QRDX01000004.1"/>
</dbReference>
<gene>
    <name evidence="3" type="ORF">DFQ02_104201</name>
</gene>
<keyword evidence="1" id="KW-0472">Membrane</keyword>
<proteinExistence type="predicted"/>
<keyword evidence="3" id="KW-0808">Transferase</keyword>
<evidence type="ECO:0000256" key="1">
    <source>
        <dbReference type="SAM" id="Phobius"/>
    </source>
</evidence>
<protein>
    <submittedName>
        <fullName evidence="3">GT2 family glycosyltransferase</fullName>
    </submittedName>
</protein>
<dbReference type="Proteomes" id="UP000256629">
    <property type="component" value="Unassembled WGS sequence"/>
</dbReference>
<dbReference type="OrthoDB" id="1326385at2"/>
<feature type="transmembrane region" description="Helical" evidence="1">
    <location>
        <begin position="403"/>
        <end position="423"/>
    </location>
</feature>
<evidence type="ECO:0000313" key="4">
    <source>
        <dbReference type="Proteomes" id="UP000256629"/>
    </source>
</evidence>
<keyword evidence="1" id="KW-1133">Transmembrane helix</keyword>
<dbReference type="InterPro" id="IPR050834">
    <property type="entry name" value="Glycosyltransf_2"/>
</dbReference>
<keyword evidence="1" id="KW-0812">Transmembrane</keyword>
<accession>A0A3D9HFZ3</accession>
<organism evidence="3 4">
    <name type="scientific">Seonamhaeicola aphaedonensis</name>
    <dbReference type="NCBI Taxonomy" id="1461338"/>
    <lineage>
        <taxon>Bacteria</taxon>
        <taxon>Pseudomonadati</taxon>
        <taxon>Bacteroidota</taxon>
        <taxon>Flavobacteriia</taxon>
        <taxon>Flavobacteriales</taxon>
        <taxon>Flavobacteriaceae</taxon>
    </lineage>
</organism>
<dbReference type="InterPro" id="IPR029044">
    <property type="entry name" value="Nucleotide-diphossugar_trans"/>
</dbReference>
<dbReference type="PANTHER" id="PTHR43685:SF3">
    <property type="entry name" value="SLR2126 PROTEIN"/>
    <property type="match status" value="1"/>
</dbReference>
<evidence type="ECO:0000259" key="2">
    <source>
        <dbReference type="Pfam" id="PF00535"/>
    </source>
</evidence>
<sequence length="445" mass="52323">MLFQFLKYLQPTHYFTVLKNNGTSIFPDVNSLSEDVLKAVTFDNRYTNDLAKQYDASWQLIHKGYIGHAKTIETIETLPLMDEYRFIRKYFNPTWVFYVLVIRVLSFYNPFKEFKSWYSTKHIKRVPILKTPMKYKDWEYNKAPLIEEKPMVSVIIPTLNRYAYLKDVLKDLEVQDYNNFEVLVVDQSQPFQERFYKDFHLNLKVQQQRETALWQARNWAIKHSKGDYLLFFDDDSRVAPDWIQKHLKCLDFFNADVSSGVSISKVGDKVPEHYSFFRLSDQLDTGNVMIKKAVFKETGLFDRQFEKQRMGDGEFGMRAYLNGFKNISNPQAKRLHLKVGTGGLRTMGSWDAFRTNHVFQPKPIPSVLYFFRSYFGNTRARLALLRLVPISIMPYRFKKNKGMLILGVFVCILILPLVVFQVCKSWRLSSIKIKQGPLIDTLDAL</sequence>
<dbReference type="GO" id="GO:0016740">
    <property type="term" value="F:transferase activity"/>
    <property type="evidence" value="ECO:0007669"/>
    <property type="project" value="UniProtKB-KW"/>
</dbReference>